<dbReference type="Pfam" id="PF17111">
    <property type="entry name" value="PigL_N"/>
    <property type="match status" value="2"/>
</dbReference>
<evidence type="ECO:0000313" key="4">
    <source>
        <dbReference type="Proteomes" id="UP000785200"/>
    </source>
</evidence>
<evidence type="ECO:0000313" key="3">
    <source>
        <dbReference type="EMBL" id="KAG0644999.1"/>
    </source>
</evidence>
<feature type="domain" description="Azaphilone pigments biosynthesis cluster protein L N-terminal" evidence="2">
    <location>
        <begin position="248"/>
        <end position="314"/>
    </location>
</feature>
<evidence type="ECO:0000259" key="2">
    <source>
        <dbReference type="Pfam" id="PF17111"/>
    </source>
</evidence>
<dbReference type="EMBL" id="VNKQ01000020">
    <property type="protein sequence ID" value="KAG0644999.1"/>
    <property type="molecule type" value="Genomic_DNA"/>
</dbReference>
<feature type="coiled-coil region" evidence="1">
    <location>
        <begin position="32"/>
        <end position="66"/>
    </location>
</feature>
<dbReference type="OrthoDB" id="3546600at2759"/>
<protein>
    <recommendedName>
        <fullName evidence="2">Azaphilone pigments biosynthesis cluster protein L N-terminal domain-containing protein</fullName>
    </recommendedName>
</protein>
<keyword evidence="1" id="KW-0175">Coiled coil</keyword>
<evidence type="ECO:0000256" key="1">
    <source>
        <dbReference type="SAM" id="Coils"/>
    </source>
</evidence>
<dbReference type="Proteomes" id="UP000785200">
    <property type="component" value="Unassembled WGS sequence"/>
</dbReference>
<dbReference type="InterPro" id="IPR031348">
    <property type="entry name" value="PigL_N"/>
</dbReference>
<proteinExistence type="predicted"/>
<gene>
    <name evidence="3" type="ORF">D0Z07_9215</name>
</gene>
<dbReference type="AlphaFoldDB" id="A0A9P6SMI7"/>
<name>A0A9P6SMI7_9HELO</name>
<keyword evidence="4" id="KW-1185">Reference proteome</keyword>
<organism evidence="3 4">
    <name type="scientific">Hyphodiscus hymeniophilus</name>
    <dbReference type="NCBI Taxonomy" id="353542"/>
    <lineage>
        <taxon>Eukaryota</taxon>
        <taxon>Fungi</taxon>
        <taxon>Dikarya</taxon>
        <taxon>Ascomycota</taxon>
        <taxon>Pezizomycotina</taxon>
        <taxon>Leotiomycetes</taxon>
        <taxon>Helotiales</taxon>
        <taxon>Hyphodiscaceae</taxon>
        <taxon>Hyphodiscus</taxon>
    </lineage>
</organism>
<feature type="domain" description="Azaphilone pigments biosynthesis cluster protein L N-terminal" evidence="2">
    <location>
        <begin position="2"/>
        <end position="209"/>
    </location>
</feature>
<reference evidence="3" key="1">
    <citation type="submission" date="2019-07" db="EMBL/GenBank/DDBJ databases">
        <title>Hyphodiscus hymeniophilus genome sequencing and assembly.</title>
        <authorList>
            <person name="Kramer G."/>
            <person name="Nodwell J."/>
        </authorList>
    </citation>
    <scope>NUCLEOTIDE SEQUENCE</scope>
    <source>
        <strain evidence="3">ATCC 34498</strain>
    </source>
</reference>
<comment type="caution">
    <text evidence="3">The sequence shown here is derived from an EMBL/GenBank/DDBJ whole genome shotgun (WGS) entry which is preliminary data.</text>
</comment>
<accession>A0A9P6SMI7</accession>
<sequence>MADPLSTASGVLALAVFAFQSSRVLYQTVASFQSNQRTVRQLKEELEALNGALGALQETATNAEVDLAMLRLPLLRCGKACEDFDALIAKCTARSGGPKTSFRDWAKLRYMEDDIDGFKNMLAGYKSTIMIALGDANMRTSAVTVRVLKEYKDMITNTTTDLEEHLHEIDNKLQALSLRGLTISDEGAVEQRQIQEERDSTQQCLNICAEVVTHIDQLQPTVFENISTPSEGYQAGTKLGGLPSARLITANTFKACKESLSDATSRLEGHLQDIDNRVQSLSLPRSENSNERAAKQELIKEELDSIKQCLAICAQASTQADKERMNVFEDVSMADDGHQVLVSTIGDLISARRVTAGARSWQWLGQMSDDSLQQLSQNHRHIATEIPLESQMEASGRFEGRYGVGLKLTSPNQKDIGGSAK</sequence>